<dbReference type="PANTHER" id="PTHR15223:SF1">
    <property type="entry name" value="NADH DEHYDROGENASE [UBIQUINONE] 1 BETA SUBCOMPLEX SUBUNIT 2, MITOCHONDRIAL"/>
    <property type="match status" value="1"/>
</dbReference>
<keyword evidence="11" id="KW-0472">Membrane</keyword>
<keyword evidence="8" id="KW-0809">Transit peptide</keyword>
<evidence type="ECO:0000256" key="9">
    <source>
        <dbReference type="ARBA" id="ARBA00022982"/>
    </source>
</evidence>
<accession>A0A1A9UV82</accession>
<evidence type="ECO:0000256" key="8">
    <source>
        <dbReference type="ARBA" id="ARBA00022946"/>
    </source>
</evidence>
<dbReference type="EnsemblMetazoa" id="GAUT016740-RA">
    <property type="protein sequence ID" value="GAUT016740-PA"/>
    <property type="gene ID" value="GAUT016740"/>
</dbReference>
<evidence type="ECO:0000256" key="4">
    <source>
        <dbReference type="ARBA" id="ARBA00011533"/>
    </source>
</evidence>
<dbReference type="Proteomes" id="UP000078200">
    <property type="component" value="Unassembled WGS sequence"/>
</dbReference>
<dbReference type="AlphaFoldDB" id="A0A1A9UV82"/>
<evidence type="ECO:0000256" key="6">
    <source>
        <dbReference type="ARBA" id="ARBA00022660"/>
    </source>
</evidence>
<keyword evidence="9" id="KW-0249">Electron transport</keyword>
<dbReference type="GO" id="GO:0032981">
    <property type="term" value="P:mitochondrial respiratory chain complex I assembly"/>
    <property type="evidence" value="ECO:0007669"/>
    <property type="project" value="TreeGrafter"/>
</dbReference>
<evidence type="ECO:0000256" key="2">
    <source>
        <dbReference type="ARBA" id="ARBA00004443"/>
    </source>
</evidence>
<keyword evidence="5" id="KW-0813">Transport</keyword>
<comment type="similarity">
    <text evidence="3">Belongs to the complex I NDUFB2 subunit family.</text>
</comment>
<evidence type="ECO:0000256" key="10">
    <source>
        <dbReference type="ARBA" id="ARBA00023128"/>
    </source>
</evidence>
<dbReference type="Pfam" id="PF14813">
    <property type="entry name" value="NADH_B2"/>
    <property type="match status" value="1"/>
</dbReference>
<dbReference type="STRING" id="7395.A0A1A9UV82"/>
<dbReference type="GO" id="GO:0045271">
    <property type="term" value="C:respiratory chain complex I"/>
    <property type="evidence" value="ECO:0007669"/>
    <property type="project" value="InterPro"/>
</dbReference>
<evidence type="ECO:0000313" key="13">
    <source>
        <dbReference type="Proteomes" id="UP000078200"/>
    </source>
</evidence>
<comment type="subunit">
    <text evidence="4">Complex I is composed of 45 different subunits.</text>
</comment>
<dbReference type="VEuPathDB" id="VectorBase:GAUT016740"/>
<evidence type="ECO:0000256" key="3">
    <source>
        <dbReference type="ARBA" id="ARBA00005923"/>
    </source>
</evidence>
<dbReference type="InterPro" id="IPR026627">
    <property type="entry name" value="NDUFB2_animal"/>
</dbReference>
<organism evidence="12 13">
    <name type="scientific">Glossina austeni</name>
    <name type="common">Savannah tsetse fly</name>
    <dbReference type="NCBI Taxonomy" id="7395"/>
    <lineage>
        <taxon>Eukaryota</taxon>
        <taxon>Metazoa</taxon>
        <taxon>Ecdysozoa</taxon>
        <taxon>Arthropoda</taxon>
        <taxon>Hexapoda</taxon>
        <taxon>Insecta</taxon>
        <taxon>Pterygota</taxon>
        <taxon>Neoptera</taxon>
        <taxon>Endopterygota</taxon>
        <taxon>Diptera</taxon>
        <taxon>Brachycera</taxon>
        <taxon>Muscomorpha</taxon>
        <taxon>Hippoboscoidea</taxon>
        <taxon>Glossinidae</taxon>
        <taxon>Glossina</taxon>
    </lineage>
</organism>
<evidence type="ECO:0000256" key="7">
    <source>
        <dbReference type="ARBA" id="ARBA00022792"/>
    </source>
</evidence>
<protein>
    <recommendedName>
        <fullName evidence="14">NADH dehydrogenase [ubiquinone] 1 beta subcomplex subunit 2, mitochondrial</fullName>
    </recommendedName>
</protein>
<evidence type="ECO:0008006" key="14">
    <source>
        <dbReference type="Google" id="ProtNLM"/>
    </source>
</evidence>
<proteinExistence type="inferred from homology"/>
<dbReference type="PANTHER" id="PTHR15223">
    <property type="entry name" value="NADH-UBIQUINONE OXIDOREDUCTASE AGGG SUBUNIT"/>
    <property type="match status" value="1"/>
</dbReference>
<keyword evidence="7" id="KW-0999">Mitochondrion inner membrane</keyword>
<evidence type="ECO:0000256" key="11">
    <source>
        <dbReference type="ARBA" id="ARBA00023136"/>
    </source>
</evidence>
<dbReference type="GO" id="GO:0005743">
    <property type="term" value="C:mitochondrial inner membrane"/>
    <property type="evidence" value="ECO:0007669"/>
    <property type="project" value="UniProtKB-SubCell"/>
</dbReference>
<reference evidence="12" key="1">
    <citation type="submission" date="2020-05" db="UniProtKB">
        <authorList>
            <consortium name="EnsemblMetazoa"/>
        </authorList>
    </citation>
    <scope>IDENTIFICATION</scope>
    <source>
        <strain evidence="12">TTRI</strain>
    </source>
</reference>
<name>A0A1A9UV82_GLOAU</name>
<evidence type="ECO:0000256" key="1">
    <source>
        <dbReference type="ARBA" id="ARBA00003195"/>
    </source>
</evidence>
<keyword evidence="13" id="KW-1185">Reference proteome</keyword>
<comment type="function">
    <text evidence="1">Accessory subunit of the mitochondrial membrane respiratory chain NADH dehydrogenase (Complex I), that is believed not to be involved in catalysis. Complex I functions in the transfer of electrons from NADH to the respiratory chain. The immediate electron acceptor for the enzyme is believed to be ubiquinone.</text>
</comment>
<evidence type="ECO:0000256" key="5">
    <source>
        <dbReference type="ARBA" id="ARBA00022448"/>
    </source>
</evidence>
<evidence type="ECO:0000313" key="12">
    <source>
        <dbReference type="EnsemblMetazoa" id="GAUT016740-PA"/>
    </source>
</evidence>
<keyword evidence="6" id="KW-0679">Respiratory chain</keyword>
<comment type="subcellular location">
    <subcellularLocation>
        <location evidence="2">Mitochondrion inner membrane</location>
        <topology evidence="2">Peripheral membrane protein</topology>
        <orientation evidence="2">Matrix side</orientation>
    </subcellularLocation>
</comment>
<sequence>MLSRFGSLRKPIFSSLFKNKNVNISAVRNSHACQYRAAPPPAPKIIRIGAEVTSAFMWWWILWHLWHEYGHITGEFPYPATKEWTNEELVSIMADRILPQAKIVVEVRDASGHGNK</sequence>
<keyword evidence="10" id="KW-0496">Mitochondrion</keyword>